<gene>
    <name evidence="5" type="ORF">CTAYLR_002734</name>
</gene>
<dbReference type="PANTHER" id="PTHR38011">
    <property type="entry name" value="DIHYDROFOLATE REDUCTASE FAMILY PROTEIN (AFU_ORTHOLOGUE AFUA_8G06820)"/>
    <property type="match status" value="1"/>
</dbReference>
<dbReference type="InterPro" id="IPR002734">
    <property type="entry name" value="RibDG_C"/>
</dbReference>
<evidence type="ECO:0000256" key="3">
    <source>
        <dbReference type="ARBA" id="ARBA00023002"/>
    </source>
</evidence>
<dbReference type="Pfam" id="PF01872">
    <property type="entry name" value="RibD_C"/>
    <property type="match status" value="1"/>
</dbReference>
<keyword evidence="6" id="KW-1185">Reference proteome</keyword>
<dbReference type="SUPFAM" id="SSF53597">
    <property type="entry name" value="Dihydrofolate reductase-like"/>
    <property type="match status" value="1"/>
</dbReference>
<dbReference type="InterPro" id="IPR024072">
    <property type="entry name" value="DHFR-like_dom_sf"/>
</dbReference>
<dbReference type="Proteomes" id="UP001230188">
    <property type="component" value="Unassembled WGS sequence"/>
</dbReference>
<accession>A0AAD7XHS7</accession>
<evidence type="ECO:0000259" key="4">
    <source>
        <dbReference type="Pfam" id="PF01872"/>
    </source>
</evidence>
<organism evidence="5 6">
    <name type="scientific">Chrysophaeum taylorii</name>
    <dbReference type="NCBI Taxonomy" id="2483200"/>
    <lineage>
        <taxon>Eukaryota</taxon>
        <taxon>Sar</taxon>
        <taxon>Stramenopiles</taxon>
        <taxon>Ochrophyta</taxon>
        <taxon>Pelagophyceae</taxon>
        <taxon>Pelagomonadales</taxon>
        <taxon>Pelagomonadaceae</taxon>
        <taxon>Chrysophaeum</taxon>
    </lineage>
</organism>
<evidence type="ECO:0000256" key="1">
    <source>
        <dbReference type="ARBA" id="ARBA00005104"/>
    </source>
</evidence>
<keyword evidence="2" id="KW-0521">NADP</keyword>
<dbReference type="PANTHER" id="PTHR38011:SF7">
    <property type="entry name" value="2,5-DIAMINO-6-RIBOSYLAMINO-4(3H)-PYRIMIDINONE 5'-PHOSPHATE REDUCTASE"/>
    <property type="match status" value="1"/>
</dbReference>
<evidence type="ECO:0000313" key="5">
    <source>
        <dbReference type="EMBL" id="KAJ8601992.1"/>
    </source>
</evidence>
<dbReference type="InterPro" id="IPR050765">
    <property type="entry name" value="Riboflavin_Biosynth_HTPR"/>
</dbReference>
<name>A0AAD7XHS7_9STRA</name>
<keyword evidence="3" id="KW-0560">Oxidoreductase</keyword>
<dbReference type="GO" id="GO:0009231">
    <property type="term" value="P:riboflavin biosynthetic process"/>
    <property type="evidence" value="ECO:0007669"/>
    <property type="project" value="InterPro"/>
</dbReference>
<comment type="pathway">
    <text evidence="1">Cofactor biosynthesis; riboflavin biosynthesis.</text>
</comment>
<feature type="domain" description="Bacterial bifunctional deaminase-reductase C-terminal" evidence="4">
    <location>
        <begin position="19"/>
        <end position="168"/>
    </location>
</feature>
<protein>
    <recommendedName>
        <fullName evidence="4">Bacterial bifunctional deaminase-reductase C-terminal domain-containing protein</fullName>
    </recommendedName>
</protein>
<comment type="caution">
    <text evidence="5">The sequence shown here is derived from an EMBL/GenBank/DDBJ whole genome shotgun (WGS) entry which is preliminary data.</text>
</comment>
<reference evidence="5" key="1">
    <citation type="submission" date="2023-01" db="EMBL/GenBank/DDBJ databases">
        <title>Metagenome sequencing of chrysophaentin producing Chrysophaeum taylorii.</title>
        <authorList>
            <person name="Davison J."/>
            <person name="Bewley C."/>
        </authorList>
    </citation>
    <scope>NUCLEOTIDE SEQUENCE</scope>
    <source>
        <strain evidence="5">NIES-1699</strain>
    </source>
</reference>
<sequence length="217" mass="23318">MLSLLLITVTLKLAVDRFGAVDDLGGSSGRFTSADSLDAVHRLRRDCDAVLVGVGTVARDNPSLTVRRVPTTTQPLRVVIDPSARIPRDAQLLNDGAAKTLVFAREGTPVLSGADLEPFRDLPALLDTLETRHGVAHLLVEGGPLTALAFLDAALVDRAIIVRAPVVFDQPVPSRVDAPRLRAAGLRFAGRRDWGGDDVHAWTRDSTPLIWDILQAS</sequence>
<dbReference type="GO" id="GO:0008703">
    <property type="term" value="F:5-amino-6-(5-phosphoribosylamino)uracil reductase activity"/>
    <property type="evidence" value="ECO:0007669"/>
    <property type="project" value="InterPro"/>
</dbReference>
<evidence type="ECO:0000256" key="2">
    <source>
        <dbReference type="ARBA" id="ARBA00022857"/>
    </source>
</evidence>
<dbReference type="AlphaFoldDB" id="A0AAD7XHS7"/>
<proteinExistence type="predicted"/>
<dbReference type="Gene3D" id="3.40.430.10">
    <property type="entry name" value="Dihydrofolate Reductase, subunit A"/>
    <property type="match status" value="1"/>
</dbReference>
<evidence type="ECO:0000313" key="6">
    <source>
        <dbReference type="Proteomes" id="UP001230188"/>
    </source>
</evidence>
<dbReference type="EMBL" id="JAQMWT010000391">
    <property type="protein sequence ID" value="KAJ8601992.1"/>
    <property type="molecule type" value="Genomic_DNA"/>
</dbReference>